<reference evidence="2" key="1">
    <citation type="submission" date="2020-05" db="EMBL/GenBank/DDBJ databases">
        <authorList>
            <person name="Chiriac C."/>
            <person name="Salcher M."/>
            <person name="Ghai R."/>
            <person name="Kavagutti S V."/>
        </authorList>
    </citation>
    <scope>NUCLEOTIDE SEQUENCE</scope>
</reference>
<proteinExistence type="predicted"/>
<gene>
    <name evidence="1" type="ORF">UFOPK2602_01201</name>
    <name evidence="2" type="ORF">UFOPK2806_02199</name>
    <name evidence="3" type="ORF">UFOPK3417_00613</name>
    <name evidence="4" type="ORF">UFOPK4306_02110</name>
</gene>
<organism evidence="2">
    <name type="scientific">freshwater metagenome</name>
    <dbReference type="NCBI Taxonomy" id="449393"/>
    <lineage>
        <taxon>unclassified sequences</taxon>
        <taxon>metagenomes</taxon>
        <taxon>ecological metagenomes</taxon>
    </lineage>
</organism>
<name>A0A6J6V6T0_9ZZZZ</name>
<dbReference type="EMBL" id="CAEZYY010000043">
    <property type="protein sequence ID" value="CAB4767374.1"/>
    <property type="molecule type" value="Genomic_DNA"/>
</dbReference>
<evidence type="ECO:0000313" key="3">
    <source>
        <dbReference type="EMBL" id="CAB4868387.1"/>
    </source>
</evidence>
<evidence type="ECO:0000313" key="1">
    <source>
        <dbReference type="EMBL" id="CAB4711776.1"/>
    </source>
</evidence>
<accession>A0A6J6V6T0</accession>
<evidence type="ECO:0000313" key="4">
    <source>
        <dbReference type="EMBL" id="CAB5067564.1"/>
    </source>
</evidence>
<dbReference type="AlphaFoldDB" id="A0A6J6V6T0"/>
<evidence type="ECO:0000313" key="2">
    <source>
        <dbReference type="EMBL" id="CAB4767374.1"/>
    </source>
</evidence>
<sequence length="174" mass="18000">MIRILKPLAALLLVGSAGLALVSCSGDSQDTGKEYVVALTLDTADAPLLVINEVGAQKERRYGEARLVGSANLAGQQVEVELLAMINYLNGNGPFAGFWTFIADNGDRLGFTYSGEAEQRDGVGRLRGSVKVLGGTGQFVGVTGSGTVEGLRSGEFGSGTAIAYTLTLGLEGLD</sequence>
<dbReference type="EMBL" id="CAFBLR010000041">
    <property type="protein sequence ID" value="CAB4868387.1"/>
    <property type="molecule type" value="Genomic_DNA"/>
</dbReference>
<dbReference type="EMBL" id="CAEZXX010000075">
    <property type="protein sequence ID" value="CAB4711776.1"/>
    <property type="molecule type" value="Genomic_DNA"/>
</dbReference>
<dbReference type="PROSITE" id="PS51257">
    <property type="entry name" value="PROKAR_LIPOPROTEIN"/>
    <property type="match status" value="1"/>
</dbReference>
<protein>
    <submittedName>
        <fullName evidence="2">Unannotated protein</fullName>
    </submittedName>
</protein>
<dbReference type="EMBL" id="CAFBQP010000105">
    <property type="protein sequence ID" value="CAB5067564.1"/>
    <property type="molecule type" value="Genomic_DNA"/>
</dbReference>